<evidence type="ECO:0000256" key="3">
    <source>
        <dbReference type="ARBA" id="ARBA00022448"/>
    </source>
</evidence>
<dbReference type="GO" id="GO:0005886">
    <property type="term" value="C:plasma membrane"/>
    <property type="evidence" value="ECO:0007669"/>
    <property type="project" value="UniProtKB-SubCell"/>
</dbReference>
<accession>A0A835EYW3</accession>
<feature type="region of interest" description="Disordered" evidence="7">
    <location>
        <begin position="256"/>
        <end position="301"/>
    </location>
</feature>
<dbReference type="PANTHER" id="PTHR33541:SF9">
    <property type="entry name" value="PROTEIN BIG GRAIN 1-LIKE"/>
    <property type="match status" value="1"/>
</dbReference>
<dbReference type="Proteomes" id="UP000636709">
    <property type="component" value="Unassembled WGS sequence"/>
</dbReference>
<protein>
    <submittedName>
        <fullName evidence="8">Uncharacterized protein</fullName>
    </submittedName>
</protein>
<keyword evidence="6" id="KW-0927">Auxin signaling pathway</keyword>
<dbReference type="EMBL" id="JACEFO010001668">
    <property type="protein sequence ID" value="KAF8723297.1"/>
    <property type="molecule type" value="Genomic_DNA"/>
</dbReference>
<dbReference type="AlphaFoldDB" id="A0A835EYW3"/>
<keyword evidence="9" id="KW-1185">Reference proteome</keyword>
<comment type="caution">
    <text evidence="8">The sequence shown here is derived from an EMBL/GenBank/DDBJ whole genome shotgun (WGS) entry which is preliminary data.</text>
</comment>
<evidence type="ECO:0000256" key="6">
    <source>
        <dbReference type="ARBA" id="ARBA00023294"/>
    </source>
</evidence>
<evidence type="ECO:0000256" key="2">
    <source>
        <dbReference type="ARBA" id="ARBA00010067"/>
    </source>
</evidence>
<comment type="subcellular location">
    <subcellularLocation>
        <location evidence="1">Cell membrane</location>
    </subcellularLocation>
</comment>
<evidence type="ECO:0000313" key="9">
    <source>
        <dbReference type="Proteomes" id="UP000636709"/>
    </source>
</evidence>
<feature type="region of interest" description="Disordered" evidence="7">
    <location>
        <begin position="15"/>
        <end position="91"/>
    </location>
</feature>
<evidence type="ECO:0000256" key="1">
    <source>
        <dbReference type="ARBA" id="ARBA00004236"/>
    </source>
</evidence>
<evidence type="ECO:0000256" key="4">
    <source>
        <dbReference type="ARBA" id="ARBA00022475"/>
    </source>
</evidence>
<organism evidence="8 9">
    <name type="scientific">Digitaria exilis</name>
    <dbReference type="NCBI Taxonomy" id="1010633"/>
    <lineage>
        <taxon>Eukaryota</taxon>
        <taxon>Viridiplantae</taxon>
        <taxon>Streptophyta</taxon>
        <taxon>Embryophyta</taxon>
        <taxon>Tracheophyta</taxon>
        <taxon>Spermatophyta</taxon>
        <taxon>Magnoliopsida</taxon>
        <taxon>Liliopsida</taxon>
        <taxon>Poales</taxon>
        <taxon>Poaceae</taxon>
        <taxon>PACMAD clade</taxon>
        <taxon>Panicoideae</taxon>
        <taxon>Panicodae</taxon>
        <taxon>Paniceae</taxon>
        <taxon>Anthephorinae</taxon>
        <taxon>Digitaria</taxon>
    </lineage>
</organism>
<keyword evidence="5" id="KW-0472">Membrane</keyword>
<reference evidence="8" key="1">
    <citation type="submission" date="2020-07" db="EMBL/GenBank/DDBJ databases">
        <title>Genome sequence and genetic diversity analysis of an under-domesticated orphan crop, white fonio (Digitaria exilis).</title>
        <authorList>
            <person name="Bennetzen J.L."/>
            <person name="Chen S."/>
            <person name="Ma X."/>
            <person name="Wang X."/>
            <person name="Yssel A.E.J."/>
            <person name="Chaluvadi S.R."/>
            <person name="Johnson M."/>
            <person name="Gangashetty P."/>
            <person name="Hamidou F."/>
            <person name="Sanogo M.D."/>
            <person name="Zwaenepoel A."/>
            <person name="Wallace J."/>
            <person name="Van De Peer Y."/>
            <person name="Van Deynze A."/>
        </authorList>
    </citation>
    <scope>NUCLEOTIDE SEQUENCE</scope>
    <source>
        <tissue evidence="8">Leaves</tissue>
    </source>
</reference>
<dbReference type="GO" id="GO:0009734">
    <property type="term" value="P:auxin-activated signaling pathway"/>
    <property type="evidence" value="ECO:0007669"/>
    <property type="project" value="UniProtKB-KW"/>
</dbReference>
<evidence type="ECO:0000313" key="8">
    <source>
        <dbReference type="EMBL" id="KAF8723297.1"/>
    </source>
</evidence>
<evidence type="ECO:0000256" key="7">
    <source>
        <dbReference type="SAM" id="MobiDB-lite"/>
    </source>
</evidence>
<keyword evidence="3" id="KW-0813">Transport</keyword>
<name>A0A835EYW3_9POAL</name>
<dbReference type="InterPro" id="IPR039621">
    <property type="entry name" value="BG1-like"/>
</dbReference>
<dbReference type="PANTHER" id="PTHR33541">
    <property type="entry name" value="PROTEIN BIG GRAIN 1-LIKE A-RELATED"/>
    <property type="match status" value="1"/>
</dbReference>
<dbReference type="OrthoDB" id="680041at2759"/>
<feature type="compositionally biased region" description="Basic residues" evidence="7">
    <location>
        <begin position="359"/>
        <end position="369"/>
    </location>
</feature>
<keyword evidence="4" id="KW-1003">Cell membrane</keyword>
<feature type="compositionally biased region" description="Basic and acidic residues" evidence="7">
    <location>
        <begin position="50"/>
        <end position="79"/>
    </location>
</feature>
<evidence type="ECO:0000256" key="5">
    <source>
        <dbReference type="ARBA" id="ARBA00023136"/>
    </source>
</evidence>
<sequence>MVRLCQPFRGYLAGGSELPRSPWGRRPGGLATARTATLPHQPPVQKGKWARKEREAVAGRNRSIKDRVQRGTPRQRDPLAPHARTPLLPASHARPPWLPLPSLSSELPLSPPPLAISPISSLPRTSRSSALLRSALLHSSALEQSMERWAPVRERPRRRAGQPSFSSTLLDAICDSLDDHPGGGTAAAPAAAMAGNAKKQQEAALHYYYYYYKPSLAASHRAAPAPGPADDCSGRGYFSSSEIESSLRRLRPIRTSGAASVAPVQKHQQQPATEKTRRSARKPSTASARGGGGFRRPASPGARLAGLINAIFSGKRHSARQHPAPEPDEESLACSTTAPPSTARPCLANKTPPPSARAARPRPSRSRSRTVRFLDIDGEVAVAAAAAGRRRVPVVEVEEDSEKSSDASSDLFELENLASIGTRSGGAHFRRACGDELPVYGTTGVGIRHDIGRRPPRCNHLLPGSGAVAALFHGSTLARQHIITGIANGACHPQP</sequence>
<gene>
    <name evidence="8" type="ORF">HU200_021818</name>
</gene>
<proteinExistence type="inferred from homology"/>
<comment type="similarity">
    <text evidence="2">Belongs to the BIG GRAIN 1 (BG1) plant protein family.</text>
</comment>
<feature type="region of interest" description="Disordered" evidence="7">
    <location>
        <begin position="315"/>
        <end position="369"/>
    </location>
</feature>